<dbReference type="EMBL" id="MU129204">
    <property type="protein sequence ID" value="KAF9504685.1"/>
    <property type="molecule type" value="Genomic_DNA"/>
</dbReference>
<evidence type="ECO:0000313" key="3">
    <source>
        <dbReference type="Proteomes" id="UP000886523"/>
    </source>
</evidence>
<dbReference type="AlphaFoldDB" id="A0A9P6DNI8"/>
<dbReference type="Pfam" id="PF13374">
    <property type="entry name" value="TPR_10"/>
    <property type="match status" value="1"/>
</dbReference>
<gene>
    <name evidence="2" type="ORF">BS47DRAFT_1490112</name>
</gene>
<proteinExistence type="predicted"/>
<accession>A0A9P6DNI8</accession>
<evidence type="ECO:0000256" key="1">
    <source>
        <dbReference type="SAM" id="SignalP"/>
    </source>
</evidence>
<sequence>MRWSADLTCLLTVVGVSVDNKLVYVPYLSSGNSSSGRRANLVDEAVHFSESLSVPRFCLDGAWVTLRLGRGWDATLVISSILRDIPALPPALCDPFTQVFDVVSEVIEAVKTMRDGRDGCAQLMFTYLRRNLMAIHADARQWSRLNLVKHYLQRDKIMNAIAIHGENLTDCLHTFQIVTLMTAPSPSDRIERIAFPGPPVSARPLAASENTVGSIVTAGLHDFFESHAVFEHIGAALQGRREETGLRAASTPVGPRYAEMTGPRTGYDRGVSYLRSQIWELMVEVGCVLPHISARTDIEGRLVQWGSYQQPTGDPRRQLRDTVMATLQLQNELQDVGEIEFDLAMLAEKMDDLSTNLDDLGLSDEAFEVQATVVVLYRAGGDKSYLSVALVGPSIRFSKLGRHEAALRASEALSIRHPLAADQPEVFRSNLAHSLHNLSICLSKFGCAEEALKADEEALSIRRSLAANQPGVFLPDLARSLSNLSVDLSQFGRDEEALKANEEALSIYRLLAADQPEYSPARSLYHPKYSARSCSSLNNLSISLHSLNNLSVDLSKFGRNVEEALKANEEALSIRLKANEEALSIRRSLAADQPRVFLPDLACSLSNLSNCLSKFGRDEEALKANEEALSIHRSLAADQPRVFLPDLALCLSILSVDLSKFGQDEEALKAMRRP</sequence>
<keyword evidence="1" id="KW-0732">Signal</keyword>
<dbReference type="InterPro" id="IPR011990">
    <property type="entry name" value="TPR-like_helical_dom_sf"/>
</dbReference>
<protein>
    <submittedName>
        <fullName evidence="2">Uncharacterized protein</fullName>
    </submittedName>
</protein>
<dbReference type="CDD" id="cd21037">
    <property type="entry name" value="MLKL_NTD"/>
    <property type="match status" value="1"/>
</dbReference>
<feature type="chain" id="PRO_5040136876" evidence="1">
    <location>
        <begin position="16"/>
        <end position="674"/>
    </location>
</feature>
<name>A0A9P6DNI8_9AGAM</name>
<dbReference type="InterPro" id="IPR059179">
    <property type="entry name" value="MLKL-like_MCAfunc"/>
</dbReference>
<evidence type="ECO:0000313" key="2">
    <source>
        <dbReference type="EMBL" id="KAF9504685.1"/>
    </source>
</evidence>
<dbReference type="Gene3D" id="1.25.40.10">
    <property type="entry name" value="Tetratricopeptide repeat domain"/>
    <property type="match status" value="2"/>
</dbReference>
<reference evidence="2" key="1">
    <citation type="journal article" date="2020" name="Nat. Commun.">
        <title>Large-scale genome sequencing of mycorrhizal fungi provides insights into the early evolution of symbiotic traits.</title>
        <authorList>
            <person name="Miyauchi S."/>
            <person name="Kiss E."/>
            <person name="Kuo A."/>
            <person name="Drula E."/>
            <person name="Kohler A."/>
            <person name="Sanchez-Garcia M."/>
            <person name="Morin E."/>
            <person name="Andreopoulos B."/>
            <person name="Barry K.W."/>
            <person name="Bonito G."/>
            <person name="Buee M."/>
            <person name="Carver A."/>
            <person name="Chen C."/>
            <person name="Cichocki N."/>
            <person name="Clum A."/>
            <person name="Culley D."/>
            <person name="Crous P.W."/>
            <person name="Fauchery L."/>
            <person name="Girlanda M."/>
            <person name="Hayes R.D."/>
            <person name="Keri Z."/>
            <person name="LaButti K."/>
            <person name="Lipzen A."/>
            <person name="Lombard V."/>
            <person name="Magnuson J."/>
            <person name="Maillard F."/>
            <person name="Murat C."/>
            <person name="Nolan M."/>
            <person name="Ohm R.A."/>
            <person name="Pangilinan J."/>
            <person name="Pereira M.F."/>
            <person name="Perotto S."/>
            <person name="Peter M."/>
            <person name="Pfister S."/>
            <person name="Riley R."/>
            <person name="Sitrit Y."/>
            <person name="Stielow J.B."/>
            <person name="Szollosi G."/>
            <person name="Zifcakova L."/>
            <person name="Stursova M."/>
            <person name="Spatafora J.W."/>
            <person name="Tedersoo L."/>
            <person name="Vaario L.M."/>
            <person name="Yamada A."/>
            <person name="Yan M."/>
            <person name="Wang P."/>
            <person name="Xu J."/>
            <person name="Bruns T."/>
            <person name="Baldrian P."/>
            <person name="Vilgalys R."/>
            <person name="Dunand C."/>
            <person name="Henrissat B."/>
            <person name="Grigoriev I.V."/>
            <person name="Hibbett D."/>
            <person name="Nagy L.G."/>
            <person name="Martin F.M."/>
        </authorList>
    </citation>
    <scope>NUCLEOTIDE SEQUENCE</scope>
    <source>
        <strain evidence="2">UP504</strain>
    </source>
</reference>
<dbReference type="SUPFAM" id="SSF48452">
    <property type="entry name" value="TPR-like"/>
    <property type="match status" value="2"/>
</dbReference>
<feature type="signal peptide" evidence="1">
    <location>
        <begin position="1"/>
        <end position="15"/>
    </location>
</feature>
<dbReference type="PANTHER" id="PTHR19959:SF119">
    <property type="entry name" value="FUNGAL LIPASE-LIKE DOMAIN-CONTAINING PROTEIN"/>
    <property type="match status" value="1"/>
</dbReference>
<organism evidence="2 3">
    <name type="scientific">Hydnum rufescens UP504</name>
    <dbReference type="NCBI Taxonomy" id="1448309"/>
    <lineage>
        <taxon>Eukaryota</taxon>
        <taxon>Fungi</taxon>
        <taxon>Dikarya</taxon>
        <taxon>Basidiomycota</taxon>
        <taxon>Agaricomycotina</taxon>
        <taxon>Agaricomycetes</taxon>
        <taxon>Cantharellales</taxon>
        <taxon>Hydnaceae</taxon>
        <taxon>Hydnum</taxon>
    </lineage>
</organism>
<comment type="caution">
    <text evidence="2">The sequence shown here is derived from an EMBL/GenBank/DDBJ whole genome shotgun (WGS) entry which is preliminary data.</text>
</comment>
<keyword evidence="3" id="KW-1185">Reference proteome</keyword>
<dbReference type="PANTHER" id="PTHR19959">
    <property type="entry name" value="KINESIN LIGHT CHAIN"/>
    <property type="match status" value="1"/>
</dbReference>
<dbReference type="Pfam" id="PF13424">
    <property type="entry name" value="TPR_12"/>
    <property type="match status" value="1"/>
</dbReference>
<dbReference type="OrthoDB" id="3038309at2759"/>
<dbReference type="Proteomes" id="UP000886523">
    <property type="component" value="Unassembled WGS sequence"/>
</dbReference>